<name>A0ABY6U4C9_BIOOC</name>
<proteinExistence type="predicted"/>
<comment type="caution">
    <text evidence="1">The sequence shown here is derived from an EMBL/GenBank/DDBJ whole genome shotgun (WGS) entry which is preliminary data.</text>
</comment>
<sequence>MGTFMVWSLNGETPSSPATEEVEDPCDDCGQGNAQGTCYICNKGRFCRGLCNRRALSSKKHRCAPEPVTGRTTADDLYDDIRNDSIPKNPLVLKEYYFGNCKEPTQQKQLIFFYQIFRLHRWRKSKKIYDNSVTLFNEQSEMVPLDQVLWLRNNASMFNEEKTETLDEEVFARRGIARLFSTQAQAGPEESLES</sequence>
<reference evidence="1 2" key="1">
    <citation type="submission" date="2019-06" db="EMBL/GenBank/DDBJ databases">
        <authorList>
            <person name="Broberg M."/>
        </authorList>
    </citation>
    <scope>NUCLEOTIDE SEQUENCE [LARGE SCALE GENOMIC DNA]</scope>
</reference>
<evidence type="ECO:0000313" key="1">
    <source>
        <dbReference type="EMBL" id="VUC25221.1"/>
    </source>
</evidence>
<dbReference type="EMBL" id="CABFNS010000731">
    <property type="protein sequence ID" value="VUC25221.1"/>
    <property type="molecule type" value="Genomic_DNA"/>
</dbReference>
<accession>A0ABY6U4C9</accession>
<dbReference type="Proteomes" id="UP000766486">
    <property type="component" value="Unassembled WGS sequence"/>
</dbReference>
<organism evidence="1 2">
    <name type="scientific">Bionectria ochroleuca</name>
    <name type="common">Gliocladium roseum</name>
    <dbReference type="NCBI Taxonomy" id="29856"/>
    <lineage>
        <taxon>Eukaryota</taxon>
        <taxon>Fungi</taxon>
        <taxon>Dikarya</taxon>
        <taxon>Ascomycota</taxon>
        <taxon>Pezizomycotina</taxon>
        <taxon>Sordariomycetes</taxon>
        <taxon>Hypocreomycetidae</taxon>
        <taxon>Hypocreales</taxon>
        <taxon>Bionectriaceae</taxon>
        <taxon>Clonostachys</taxon>
    </lineage>
</organism>
<keyword evidence="2" id="KW-1185">Reference proteome</keyword>
<evidence type="ECO:0000313" key="2">
    <source>
        <dbReference type="Proteomes" id="UP000766486"/>
    </source>
</evidence>
<evidence type="ECO:0008006" key="3">
    <source>
        <dbReference type="Google" id="ProtNLM"/>
    </source>
</evidence>
<protein>
    <recommendedName>
        <fullName evidence="3">Suppressor of anucleate metulae protein B</fullName>
    </recommendedName>
</protein>
<gene>
    <name evidence="1" type="ORF">CLO192961_LOCUS158700</name>
</gene>